<keyword evidence="1" id="KW-0472">Membrane</keyword>
<organism evidence="2 3">
    <name type="scientific">Plakobranchus ocellatus</name>
    <dbReference type="NCBI Taxonomy" id="259542"/>
    <lineage>
        <taxon>Eukaryota</taxon>
        <taxon>Metazoa</taxon>
        <taxon>Spiralia</taxon>
        <taxon>Lophotrochozoa</taxon>
        <taxon>Mollusca</taxon>
        <taxon>Gastropoda</taxon>
        <taxon>Heterobranchia</taxon>
        <taxon>Euthyneura</taxon>
        <taxon>Panpulmonata</taxon>
        <taxon>Sacoglossa</taxon>
        <taxon>Placobranchoidea</taxon>
        <taxon>Plakobranchidae</taxon>
        <taxon>Plakobranchus</taxon>
    </lineage>
</organism>
<keyword evidence="3" id="KW-1185">Reference proteome</keyword>
<gene>
    <name evidence="2" type="ORF">PoB_001438500</name>
</gene>
<accession>A0AAV3YZQ0</accession>
<evidence type="ECO:0000313" key="2">
    <source>
        <dbReference type="EMBL" id="GFN87879.1"/>
    </source>
</evidence>
<evidence type="ECO:0000313" key="3">
    <source>
        <dbReference type="Proteomes" id="UP000735302"/>
    </source>
</evidence>
<keyword evidence="1" id="KW-1133">Transmembrane helix</keyword>
<feature type="transmembrane region" description="Helical" evidence="1">
    <location>
        <begin position="55"/>
        <end position="72"/>
    </location>
</feature>
<dbReference type="Proteomes" id="UP000735302">
    <property type="component" value="Unassembled WGS sequence"/>
</dbReference>
<keyword evidence="1" id="KW-0812">Transmembrane</keyword>
<dbReference type="AlphaFoldDB" id="A0AAV3YZQ0"/>
<comment type="caution">
    <text evidence="2">The sequence shown here is derived from an EMBL/GenBank/DDBJ whole genome shotgun (WGS) entry which is preliminary data.</text>
</comment>
<dbReference type="EMBL" id="BLXT01001819">
    <property type="protein sequence ID" value="GFN87879.1"/>
    <property type="molecule type" value="Genomic_DNA"/>
</dbReference>
<protein>
    <submittedName>
        <fullName evidence="2">Uncharacterized protein</fullName>
    </submittedName>
</protein>
<reference evidence="2 3" key="1">
    <citation type="journal article" date="2021" name="Elife">
        <title>Chloroplast acquisition without the gene transfer in kleptoplastic sea slugs, Plakobranchus ocellatus.</title>
        <authorList>
            <person name="Maeda T."/>
            <person name="Takahashi S."/>
            <person name="Yoshida T."/>
            <person name="Shimamura S."/>
            <person name="Takaki Y."/>
            <person name="Nagai Y."/>
            <person name="Toyoda A."/>
            <person name="Suzuki Y."/>
            <person name="Arimoto A."/>
            <person name="Ishii H."/>
            <person name="Satoh N."/>
            <person name="Nishiyama T."/>
            <person name="Hasebe M."/>
            <person name="Maruyama T."/>
            <person name="Minagawa J."/>
            <person name="Obokata J."/>
            <person name="Shigenobu S."/>
        </authorList>
    </citation>
    <scope>NUCLEOTIDE SEQUENCE [LARGE SCALE GENOMIC DNA]</scope>
</reference>
<evidence type="ECO:0000256" key="1">
    <source>
        <dbReference type="SAM" id="Phobius"/>
    </source>
</evidence>
<name>A0AAV3YZQ0_9GAST</name>
<feature type="transmembrane region" description="Helical" evidence="1">
    <location>
        <begin position="146"/>
        <end position="169"/>
    </location>
</feature>
<sequence length="206" mass="22790">MRFSIVPDLRILAPKVPGLATLAGSFQYFPPCETRGKNVLYRIAAGRKRRPRQLVAYKLPIALLSCLLLLLLSPTSIHRRPPAGQLFKNRAWVNPSEVPHPLHGVEVQSSPGTALEIGAICPLIGLYGARSTYYTTLMVNLKLNDQVDYCIVMSPLLAAAFALFLYLLLRLLNITQPATAPLIYAKDRSSQFVQSVVTMCPILHQP</sequence>
<proteinExistence type="predicted"/>